<evidence type="ECO:0000256" key="7">
    <source>
        <dbReference type="SAM" id="Phobius"/>
    </source>
</evidence>
<proteinExistence type="predicted"/>
<accession>A0ABD3LWY5</accession>
<keyword evidence="6 7" id="KW-0472">Membrane</keyword>
<keyword evidence="9" id="KW-1185">Reference proteome</keyword>
<keyword evidence="4 7" id="KW-0812">Transmembrane</keyword>
<dbReference type="InterPro" id="IPR045324">
    <property type="entry name" value="Small_multidrug_res"/>
</dbReference>
<feature type="transmembrane region" description="Helical" evidence="7">
    <location>
        <begin position="126"/>
        <end position="145"/>
    </location>
</feature>
<feature type="transmembrane region" description="Helical" evidence="7">
    <location>
        <begin position="65"/>
        <end position="84"/>
    </location>
</feature>
<dbReference type="Proteomes" id="UP001530293">
    <property type="component" value="Unassembled WGS sequence"/>
</dbReference>
<reference evidence="8 9" key="1">
    <citation type="submission" date="2024-10" db="EMBL/GenBank/DDBJ databases">
        <title>Updated reference genomes for cyclostephanoid diatoms.</title>
        <authorList>
            <person name="Roberts W.R."/>
            <person name="Alverson A.J."/>
        </authorList>
    </citation>
    <scope>NUCLEOTIDE SEQUENCE [LARGE SCALE GENOMIC DNA]</scope>
    <source>
        <strain evidence="8 9">AJA232-27</strain>
    </source>
</reference>
<dbReference type="Pfam" id="PF00893">
    <property type="entry name" value="Multi_Drug_Res"/>
    <property type="match status" value="1"/>
</dbReference>
<gene>
    <name evidence="8" type="ORF">ACHAWU_007210</name>
</gene>
<organism evidence="8 9">
    <name type="scientific">Discostella pseudostelligera</name>
    <dbReference type="NCBI Taxonomy" id="259834"/>
    <lineage>
        <taxon>Eukaryota</taxon>
        <taxon>Sar</taxon>
        <taxon>Stramenopiles</taxon>
        <taxon>Ochrophyta</taxon>
        <taxon>Bacillariophyta</taxon>
        <taxon>Coscinodiscophyceae</taxon>
        <taxon>Thalassiosirophycidae</taxon>
        <taxon>Stephanodiscales</taxon>
        <taxon>Stephanodiscaceae</taxon>
        <taxon>Discostella</taxon>
    </lineage>
</organism>
<evidence type="ECO:0000256" key="4">
    <source>
        <dbReference type="ARBA" id="ARBA00022692"/>
    </source>
</evidence>
<evidence type="ECO:0000313" key="8">
    <source>
        <dbReference type="EMBL" id="KAL3756259.1"/>
    </source>
</evidence>
<evidence type="ECO:0000313" key="9">
    <source>
        <dbReference type="Proteomes" id="UP001530293"/>
    </source>
</evidence>
<keyword evidence="3" id="KW-1003">Cell membrane</keyword>
<dbReference type="AlphaFoldDB" id="A0ABD3LWY5"/>
<evidence type="ECO:0000256" key="2">
    <source>
        <dbReference type="ARBA" id="ARBA00022448"/>
    </source>
</evidence>
<dbReference type="EMBL" id="JALLBG020000312">
    <property type="protein sequence ID" value="KAL3756259.1"/>
    <property type="molecule type" value="Genomic_DNA"/>
</dbReference>
<dbReference type="GO" id="GO:0005886">
    <property type="term" value="C:plasma membrane"/>
    <property type="evidence" value="ECO:0007669"/>
    <property type="project" value="UniProtKB-SubCell"/>
</dbReference>
<comment type="caution">
    <text evidence="8">The sequence shown here is derived from an EMBL/GenBank/DDBJ whole genome shotgun (WGS) entry which is preliminary data.</text>
</comment>
<dbReference type="Gene3D" id="1.10.3730.20">
    <property type="match status" value="1"/>
</dbReference>
<dbReference type="InterPro" id="IPR037185">
    <property type="entry name" value="EmrE-like"/>
</dbReference>
<comment type="subcellular location">
    <subcellularLocation>
        <location evidence="1">Cell membrane</location>
        <topology evidence="1">Multi-pass membrane protein</topology>
    </subcellularLocation>
</comment>
<evidence type="ECO:0000256" key="5">
    <source>
        <dbReference type="ARBA" id="ARBA00022989"/>
    </source>
</evidence>
<dbReference type="PANTHER" id="PTHR30561">
    <property type="entry name" value="SMR FAMILY PROTON-DEPENDENT DRUG EFFLUX TRANSPORTER SUGE"/>
    <property type="match status" value="1"/>
</dbReference>
<keyword evidence="2" id="KW-0813">Transport</keyword>
<feature type="transmembrane region" description="Helical" evidence="7">
    <location>
        <begin position="96"/>
        <end position="114"/>
    </location>
</feature>
<evidence type="ECO:0000256" key="3">
    <source>
        <dbReference type="ARBA" id="ARBA00022475"/>
    </source>
</evidence>
<keyword evidence="5 7" id="KW-1133">Transmembrane helix</keyword>
<dbReference type="PANTHER" id="PTHR30561:SF1">
    <property type="entry name" value="MULTIDRUG TRANSPORTER EMRE"/>
    <property type="match status" value="1"/>
</dbReference>
<dbReference type="SUPFAM" id="SSF103481">
    <property type="entry name" value="Multidrug resistance efflux transporter EmrE"/>
    <property type="match status" value="1"/>
</dbReference>
<sequence length="174" mass="19145">MTDTIPASFAIAYGSTDSFDHTIDTNRTLGSAIINETSSTFLEIRGSESQSSGEDTHLNHSDEDGVFKCWMILLFAILLEVAGTTSMKISDEFTKLAPSVMIYVFYGLSFYVFPLSLKRIDLSTSYAVWSGLGTVLTCLVGFLCFSDTMNMRKAIALTTIIHAARNKTTFALLF</sequence>
<evidence type="ECO:0000256" key="1">
    <source>
        <dbReference type="ARBA" id="ARBA00004651"/>
    </source>
</evidence>
<protein>
    <recommendedName>
        <fullName evidence="10">EamA domain-containing protein</fullName>
    </recommendedName>
</protein>
<dbReference type="GO" id="GO:0055085">
    <property type="term" value="P:transmembrane transport"/>
    <property type="evidence" value="ECO:0007669"/>
    <property type="project" value="UniProtKB-ARBA"/>
</dbReference>
<dbReference type="InterPro" id="IPR000390">
    <property type="entry name" value="Small_drug/metabolite_transptr"/>
</dbReference>
<evidence type="ECO:0008006" key="10">
    <source>
        <dbReference type="Google" id="ProtNLM"/>
    </source>
</evidence>
<name>A0ABD3LWY5_9STRA</name>
<evidence type="ECO:0000256" key="6">
    <source>
        <dbReference type="ARBA" id="ARBA00023136"/>
    </source>
</evidence>